<proteinExistence type="predicted"/>
<evidence type="ECO:0000313" key="3">
    <source>
        <dbReference type="EMBL" id="RKT74024.1"/>
    </source>
</evidence>
<evidence type="ECO:0000256" key="1">
    <source>
        <dbReference type="SAM" id="Phobius"/>
    </source>
</evidence>
<accession>A0A495XM97</accession>
<feature type="chain" id="PRO_5039115191" evidence="2">
    <location>
        <begin position="27"/>
        <end position="525"/>
    </location>
</feature>
<feature type="signal peptide" evidence="2">
    <location>
        <begin position="1"/>
        <end position="26"/>
    </location>
</feature>
<keyword evidence="4" id="KW-1185">Reference proteome</keyword>
<dbReference type="Pfam" id="PF14224">
    <property type="entry name" value="DUF4331"/>
    <property type="match status" value="1"/>
</dbReference>
<keyword evidence="1" id="KW-0472">Membrane</keyword>
<dbReference type="InterPro" id="IPR025566">
    <property type="entry name" value="DUF4331"/>
</dbReference>
<dbReference type="AlphaFoldDB" id="A0A495XM97"/>
<sequence>MSTPLSRRRTTRVTAALAAVGVAATAAGLVGAPGPAGASSHREAPLIAGDPAVDNTDVYAFVSPDHQDTVTLIANFAPFSEPNGGPNFYPFATDARYDINVDNDGDAKADLTYRFTFQTEDKRGKATFLYNNGVVTTLDDENLLFRQYYTLEVVDQHGNAKKLVQRGKVAPSDTGPKSMPDYGALRDQAITAVPGGARAFVGQSDDPFFLDLRVFDLLYGADLSEVGQDTLRGYNANTIALQVPKNWLALKGDAKRNPVIGVWSDTERRSMELSPGKYRAHGDWVQVSRLGNPLVNEVVVPAALKDAFNSLTPDQDAKVKELVDRVTAPEVPQLIEQLYKIPAPKGKRDDLVEIFLTGITTKLGGPIKADLNSQLNNADVNPKRFVPSEQLRLNMGVAVSGDQNRLGVLAKDNQGFPNGRRLTDDVVDIGLQALEGAAVNGVVEGLAAGDKVDANENAFGKQFPYVALPNNTAVNAGGGAVAIKPTAGESMPTAPLWGGLLAVLLIGGGFWVFRNRARQTASPTE</sequence>
<dbReference type="OrthoDB" id="9791748at2"/>
<dbReference type="InterPro" id="IPR006311">
    <property type="entry name" value="TAT_signal"/>
</dbReference>
<dbReference type="Proteomes" id="UP000272729">
    <property type="component" value="Unassembled WGS sequence"/>
</dbReference>
<dbReference type="PROSITE" id="PS51318">
    <property type="entry name" value="TAT"/>
    <property type="match status" value="1"/>
</dbReference>
<protein>
    <submittedName>
        <fullName evidence="3">Uncharacterized protein DUF4331</fullName>
    </submittedName>
</protein>
<keyword evidence="2" id="KW-0732">Signal</keyword>
<keyword evidence="1" id="KW-1133">Transmembrane helix</keyword>
<evidence type="ECO:0000313" key="4">
    <source>
        <dbReference type="Proteomes" id="UP000272729"/>
    </source>
</evidence>
<feature type="transmembrane region" description="Helical" evidence="1">
    <location>
        <begin position="494"/>
        <end position="513"/>
    </location>
</feature>
<comment type="caution">
    <text evidence="3">The sequence shown here is derived from an EMBL/GenBank/DDBJ whole genome shotgun (WGS) entry which is preliminary data.</text>
</comment>
<reference evidence="3 4" key="1">
    <citation type="submission" date="2018-10" db="EMBL/GenBank/DDBJ databases">
        <title>Sequencing the genomes of 1000 actinobacteria strains.</title>
        <authorList>
            <person name="Klenk H.-P."/>
        </authorList>
    </citation>
    <scope>NUCLEOTIDE SEQUENCE [LARGE SCALE GENOMIC DNA]</scope>
    <source>
        <strain evidence="3 4">DSM 43911</strain>
    </source>
</reference>
<keyword evidence="1" id="KW-0812">Transmembrane</keyword>
<organism evidence="3 4">
    <name type="scientific">Saccharothrix variisporea</name>
    <dbReference type="NCBI Taxonomy" id="543527"/>
    <lineage>
        <taxon>Bacteria</taxon>
        <taxon>Bacillati</taxon>
        <taxon>Actinomycetota</taxon>
        <taxon>Actinomycetes</taxon>
        <taxon>Pseudonocardiales</taxon>
        <taxon>Pseudonocardiaceae</taxon>
        <taxon>Saccharothrix</taxon>
    </lineage>
</organism>
<gene>
    <name evidence="3" type="ORF">DFJ66_7366</name>
</gene>
<evidence type="ECO:0000256" key="2">
    <source>
        <dbReference type="SAM" id="SignalP"/>
    </source>
</evidence>
<name>A0A495XM97_9PSEU</name>
<dbReference type="EMBL" id="RBXR01000001">
    <property type="protein sequence ID" value="RKT74024.1"/>
    <property type="molecule type" value="Genomic_DNA"/>
</dbReference>
<dbReference type="RefSeq" id="WP_121228221.1">
    <property type="nucleotide sequence ID" value="NZ_JBIUBA010000027.1"/>
</dbReference>